<protein>
    <submittedName>
        <fullName evidence="2">Uncharacterized protein</fullName>
    </submittedName>
</protein>
<gene>
    <name evidence="2" type="ORF">WN944_012474</name>
</gene>
<evidence type="ECO:0000256" key="1">
    <source>
        <dbReference type="SAM" id="MobiDB-lite"/>
    </source>
</evidence>
<dbReference type="EMBL" id="JBCGBO010000002">
    <property type="protein sequence ID" value="KAK9224025.1"/>
    <property type="molecule type" value="Genomic_DNA"/>
</dbReference>
<evidence type="ECO:0000313" key="2">
    <source>
        <dbReference type="EMBL" id="KAK9224025.1"/>
    </source>
</evidence>
<name>A0AAP0MV91_9ROSI</name>
<organism evidence="2 3">
    <name type="scientific">Citrus x changshan-huyou</name>
    <dbReference type="NCBI Taxonomy" id="2935761"/>
    <lineage>
        <taxon>Eukaryota</taxon>
        <taxon>Viridiplantae</taxon>
        <taxon>Streptophyta</taxon>
        <taxon>Embryophyta</taxon>
        <taxon>Tracheophyta</taxon>
        <taxon>Spermatophyta</taxon>
        <taxon>Magnoliopsida</taxon>
        <taxon>eudicotyledons</taxon>
        <taxon>Gunneridae</taxon>
        <taxon>Pentapetalae</taxon>
        <taxon>rosids</taxon>
        <taxon>malvids</taxon>
        <taxon>Sapindales</taxon>
        <taxon>Rutaceae</taxon>
        <taxon>Aurantioideae</taxon>
        <taxon>Citrus</taxon>
    </lineage>
</organism>
<dbReference type="AlphaFoldDB" id="A0AAP0MV91"/>
<comment type="caution">
    <text evidence="2">The sequence shown here is derived from an EMBL/GenBank/DDBJ whole genome shotgun (WGS) entry which is preliminary data.</text>
</comment>
<sequence length="85" mass="9560">MPSQFGVVERGNVKNVLPSGKKKMSQQLANTETKHGDSSVGQEGCDRKDGFGFYKCGCFKFKYFDYSDDHDDSVKLSMDRQLNVP</sequence>
<feature type="region of interest" description="Disordered" evidence="1">
    <location>
        <begin position="17"/>
        <end position="43"/>
    </location>
</feature>
<reference evidence="2 3" key="1">
    <citation type="submission" date="2024-05" db="EMBL/GenBank/DDBJ databases">
        <title>Haplotype-resolved chromosome-level genome assembly of Huyou (Citrus changshanensis).</title>
        <authorList>
            <person name="Miao C."/>
            <person name="Chen W."/>
            <person name="Wu Y."/>
            <person name="Wang L."/>
            <person name="Zhao S."/>
            <person name="Grierson D."/>
            <person name="Xu C."/>
            <person name="Chen K."/>
        </authorList>
    </citation>
    <scope>NUCLEOTIDE SEQUENCE [LARGE SCALE GENOMIC DNA]</scope>
    <source>
        <strain evidence="2">01-14</strain>
        <tissue evidence="2">Leaf</tissue>
    </source>
</reference>
<proteinExistence type="predicted"/>
<accession>A0AAP0MV91</accession>
<evidence type="ECO:0000313" key="3">
    <source>
        <dbReference type="Proteomes" id="UP001428341"/>
    </source>
</evidence>
<keyword evidence="3" id="KW-1185">Reference proteome</keyword>
<dbReference type="Proteomes" id="UP001428341">
    <property type="component" value="Unassembled WGS sequence"/>
</dbReference>